<feature type="non-terminal residue" evidence="2">
    <location>
        <position position="1"/>
    </location>
</feature>
<reference evidence="2 3" key="1">
    <citation type="submission" date="2014-11" db="EMBL/GenBank/DDBJ databases">
        <title>Genetic blueprint of the zoonotic pathogen Toxocara canis.</title>
        <authorList>
            <person name="Zhu X.-Q."/>
            <person name="Korhonen P.K."/>
            <person name="Cai H."/>
            <person name="Young N.D."/>
            <person name="Nejsum P."/>
            <person name="von Samson-Himmelstjerna G."/>
            <person name="Boag P.R."/>
            <person name="Tan P."/>
            <person name="Li Q."/>
            <person name="Min J."/>
            <person name="Yang Y."/>
            <person name="Wang X."/>
            <person name="Fang X."/>
            <person name="Hall R.S."/>
            <person name="Hofmann A."/>
            <person name="Sternberg P.W."/>
            <person name="Jex A.R."/>
            <person name="Gasser R.B."/>
        </authorList>
    </citation>
    <scope>NUCLEOTIDE SEQUENCE [LARGE SCALE GENOMIC DNA]</scope>
    <source>
        <strain evidence="2">PN_DK_2014</strain>
    </source>
</reference>
<proteinExistence type="predicted"/>
<feature type="transmembrane region" description="Helical" evidence="1">
    <location>
        <begin position="34"/>
        <end position="58"/>
    </location>
</feature>
<evidence type="ECO:0000256" key="1">
    <source>
        <dbReference type="SAM" id="Phobius"/>
    </source>
</evidence>
<sequence length="232" mass="25990">RLLAICRVNNRESNPDLPAYVAEALPLNYCPPELVGLLLCNSIMMLIALIVFAMITAISSACNSKETFPNATALNFHHYSCTHELRNGSFVISSMTISNDSEYHYPFDMGRLFSLTMTINNTGIEVHNVLLDIEVFVWERLENGQCAWEKFPTFGFTEDLDGCETMECPLRVGYHENFTMNVDMRGSASFLDSGKLYQMKMIVKNGDRPKGVRLADFVPPLLGCTVIQAALL</sequence>
<organism evidence="2 3">
    <name type="scientific">Toxocara canis</name>
    <name type="common">Canine roundworm</name>
    <dbReference type="NCBI Taxonomy" id="6265"/>
    <lineage>
        <taxon>Eukaryota</taxon>
        <taxon>Metazoa</taxon>
        <taxon>Ecdysozoa</taxon>
        <taxon>Nematoda</taxon>
        <taxon>Chromadorea</taxon>
        <taxon>Rhabditida</taxon>
        <taxon>Spirurina</taxon>
        <taxon>Ascaridomorpha</taxon>
        <taxon>Ascaridoidea</taxon>
        <taxon>Toxocaridae</taxon>
        <taxon>Toxocara</taxon>
    </lineage>
</organism>
<dbReference type="EMBL" id="JPKZ01000333">
    <property type="protein sequence ID" value="KHN87827.1"/>
    <property type="molecule type" value="Genomic_DNA"/>
</dbReference>
<gene>
    <name evidence="2" type="ORF">Tcan_14986</name>
</gene>
<accession>A0A0B2W2L4</accession>
<keyword evidence="1" id="KW-0472">Membrane</keyword>
<evidence type="ECO:0000313" key="2">
    <source>
        <dbReference type="EMBL" id="KHN87827.1"/>
    </source>
</evidence>
<dbReference type="PANTHER" id="PTHR35573">
    <property type="entry name" value="PROTEIN CBG22129"/>
    <property type="match status" value="1"/>
</dbReference>
<evidence type="ECO:0008006" key="4">
    <source>
        <dbReference type="Google" id="ProtNLM"/>
    </source>
</evidence>
<keyword evidence="1" id="KW-1133">Transmembrane helix</keyword>
<keyword evidence="1" id="KW-0812">Transmembrane</keyword>
<evidence type="ECO:0000313" key="3">
    <source>
        <dbReference type="Proteomes" id="UP000031036"/>
    </source>
</evidence>
<comment type="caution">
    <text evidence="2">The sequence shown here is derived from an EMBL/GenBank/DDBJ whole genome shotgun (WGS) entry which is preliminary data.</text>
</comment>
<protein>
    <recommendedName>
        <fullName evidence="4">MD-2-related lipid-recognition domain-containing protein</fullName>
    </recommendedName>
</protein>
<name>A0A0B2W2L4_TOXCA</name>
<dbReference type="AlphaFoldDB" id="A0A0B2W2L4"/>
<dbReference type="OrthoDB" id="5843992at2759"/>
<keyword evidence="3" id="KW-1185">Reference proteome</keyword>
<dbReference type="Proteomes" id="UP000031036">
    <property type="component" value="Unassembled WGS sequence"/>
</dbReference>